<dbReference type="RefSeq" id="WP_183389928.1">
    <property type="nucleotide sequence ID" value="NZ_JACHVY010000001.1"/>
</dbReference>
<evidence type="ECO:0008006" key="4">
    <source>
        <dbReference type="Google" id="ProtNLM"/>
    </source>
</evidence>
<comment type="caution">
    <text evidence="2">The sequence shown here is derived from an EMBL/GenBank/DDBJ whole genome shotgun (WGS) entry which is preliminary data.</text>
</comment>
<name>A0A7W4THZ1_KINRA</name>
<dbReference type="AlphaFoldDB" id="A0A7W4THZ1"/>
<proteinExistence type="predicted"/>
<evidence type="ECO:0000256" key="1">
    <source>
        <dbReference type="SAM" id="SignalP"/>
    </source>
</evidence>
<sequence>MRRRPRRTAGLLALLTVSTLSACSSDESAPAETTKAWDVAFAAAETAGAAPFMASGAEAWQSSPITVGPLTTDTTYGAFAACTGDGSLGLDLAGTAVTVDCDGQGHRVGELIPTTGDATFKVTDPNDGPSQWGVAVTSS</sequence>
<gene>
    <name evidence="2" type="ORF">FHR75_000016</name>
</gene>
<evidence type="ECO:0000313" key="3">
    <source>
        <dbReference type="Proteomes" id="UP000533269"/>
    </source>
</evidence>
<feature type="chain" id="PRO_5038560413" description="Lipoprotein" evidence="1">
    <location>
        <begin position="23"/>
        <end position="139"/>
    </location>
</feature>
<reference evidence="2 3" key="2">
    <citation type="submission" date="2020-08" db="EMBL/GenBank/DDBJ databases">
        <authorList>
            <person name="Partida-Martinez L."/>
            <person name="Huntemann M."/>
            <person name="Clum A."/>
            <person name="Wang J."/>
            <person name="Palaniappan K."/>
            <person name="Ritter S."/>
            <person name="Chen I.-M."/>
            <person name="Stamatis D."/>
            <person name="Reddy T."/>
            <person name="O'Malley R."/>
            <person name="Daum C."/>
            <person name="Shapiro N."/>
            <person name="Ivanova N."/>
            <person name="Kyrpides N."/>
            <person name="Woyke T."/>
        </authorList>
    </citation>
    <scope>NUCLEOTIDE SEQUENCE [LARGE SCALE GENOMIC DNA]</scope>
    <source>
        <strain evidence="2 3">AS2.23</strain>
    </source>
</reference>
<evidence type="ECO:0000313" key="2">
    <source>
        <dbReference type="EMBL" id="MBB2899228.1"/>
    </source>
</evidence>
<organism evidence="2 3">
    <name type="scientific">Kineococcus radiotolerans</name>
    <dbReference type="NCBI Taxonomy" id="131568"/>
    <lineage>
        <taxon>Bacteria</taxon>
        <taxon>Bacillati</taxon>
        <taxon>Actinomycetota</taxon>
        <taxon>Actinomycetes</taxon>
        <taxon>Kineosporiales</taxon>
        <taxon>Kineosporiaceae</taxon>
        <taxon>Kineococcus</taxon>
    </lineage>
</organism>
<dbReference type="EMBL" id="JACHVY010000001">
    <property type="protein sequence ID" value="MBB2899228.1"/>
    <property type="molecule type" value="Genomic_DNA"/>
</dbReference>
<accession>A0A7W4THZ1</accession>
<feature type="signal peptide" evidence="1">
    <location>
        <begin position="1"/>
        <end position="22"/>
    </location>
</feature>
<dbReference type="PROSITE" id="PS51257">
    <property type="entry name" value="PROKAR_LIPOPROTEIN"/>
    <property type="match status" value="1"/>
</dbReference>
<reference evidence="2 3" key="1">
    <citation type="submission" date="2020-08" db="EMBL/GenBank/DDBJ databases">
        <title>The Agave Microbiome: Exploring the role of microbial communities in plant adaptations to desert environments.</title>
        <authorList>
            <person name="Partida-Martinez L.P."/>
        </authorList>
    </citation>
    <scope>NUCLEOTIDE SEQUENCE [LARGE SCALE GENOMIC DNA]</scope>
    <source>
        <strain evidence="2 3">AS2.23</strain>
    </source>
</reference>
<dbReference type="Proteomes" id="UP000533269">
    <property type="component" value="Unassembled WGS sequence"/>
</dbReference>
<keyword evidence="1" id="KW-0732">Signal</keyword>
<protein>
    <recommendedName>
        <fullName evidence="4">Lipoprotein</fullName>
    </recommendedName>
</protein>